<keyword evidence="12" id="KW-1185">Reference proteome</keyword>
<dbReference type="InterPro" id="IPR006303">
    <property type="entry name" value="FliR"/>
</dbReference>
<evidence type="ECO:0000256" key="3">
    <source>
        <dbReference type="ARBA" id="ARBA00021717"/>
    </source>
</evidence>
<organism evidence="11 12">
    <name type="scientific">Methylophaga sulfidovorans</name>
    <dbReference type="NCBI Taxonomy" id="45496"/>
    <lineage>
        <taxon>Bacteria</taxon>
        <taxon>Pseudomonadati</taxon>
        <taxon>Pseudomonadota</taxon>
        <taxon>Gammaproteobacteria</taxon>
        <taxon>Thiotrichales</taxon>
        <taxon>Piscirickettsiaceae</taxon>
        <taxon>Methylophaga</taxon>
    </lineage>
</organism>
<reference evidence="12" key="1">
    <citation type="submission" date="2016-10" db="EMBL/GenBank/DDBJ databases">
        <authorList>
            <person name="Varghese N."/>
            <person name="Submissions S."/>
        </authorList>
    </citation>
    <scope>NUCLEOTIDE SEQUENCE [LARGE SCALE GENOMIC DNA]</scope>
    <source>
        <strain evidence="12">DSM 11578</strain>
    </source>
</reference>
<evidence type="ECO:0000256" key="1">
    <source>
        <dbReference type="ARBA" id="ARBA00002578"/>
    </source>
</evidence>
<evidence type="ECO:0000256" key="6">
    <source>
        <dbReference type="ARBA" id="ARBA00022989"/>
    </source>
</evidence>
<dbReference type="InterPro" id="IPR002010">
    <property type="entry name" value="T3SS_IM_R"/>
</dbReference>
<dbReference type="AlphaFoldDB" id="A0A1I3XIP1"/>
<name>A0A1I3XIP1_9GAMM</name>
<dbReference type="PRINTS" id="PR00953">
    <property type="entry name" value="TYPE3IMRPROT"/>
</dbReference>
<keyword evidence="5 10" id="KW-0812">Transmembrane</keyword>
<evidence type="ECO:0000313" key="11">
    <source>
        <dbReference type="EMBL" id="SFK19454.1"/>
    </source>
</evidence>
<feature type="transmembrane region" description="Helical" evidence="10">
    <location>
        <begin position="122"/>
        <end position="140"/>
    </location>
</feature>
<evidence type="ECO:0000256" key="2">
    <source>
        <dbReference type="ARBA" id="ARBA00009772"/>
    </source>
</evidence>
<dbReference type="PANTHER" id="PTHR30065:SF8">
    <property type="entry name" value="FLAGELLAR BIOSYNTHETIC PROTEIN FLIR"/>
    <property type="match status" value="1"/>
</dbReference>
<dbReference type="GO" id="GO:0009425">
    <property type="term" value="C:bacterial-type flagellum basal body"/>
    <property type="evidence" value="ECO:0007669"/>
    <property type="project" value="UniProtKB-SubCell"/>
</dbReference>
<dbReference type="Pfam" id="PF01311">
    <property type="entry name" value="Bac_export_1"/>
    <property type="match status" value="1"/>
</dbReference>
<keyword evidence="11" id="KW-0969">Cilium</keyword>
<proteinExistence type="inferred from homology"/>
<feature type="transmembrane region" description="Helical" evidence="10">
    <location>
        <begin position="44"/>
        <end position="60"/>
    </location>
</feature>
<dbReference type="PANTHER" id="PTHR30065">
    <property type="entry name" value="FLAGELLAR BIOSYNTHETIC PROTEIN FLIR"/>
    <property type="match status" value="1"/>
</dbReference>
<dbReference type="EMBL" id="FOSH01000006">
    <property type="protein sequence ID" value="SFK19454.1"/>
    <property type="molecule type" value="Genomic_DNA"/>
</dbReference>
<evidence type="ECO:0000256" key="4">
    <source>
        <dbReference type="ARBA" id="ARBA00022475"/>
    </source>
</evidence>
<keyword evidence="11" id="KW-0282">Flagellum</keyword>
<evidence type="ECO:0000256" key="9">
    <source>
        <dbReference type="NCBIfam" id="TIGR01400"/>
    </source>
</evidence>
<sequence>MMEISTAEITGILGLYMWPFIRIAAMVMVAPIFSSNFLSTRTRIIIALAISIILVPNTPVNMPSVEPLSVEGLLIIAQQILIGACMGFMLQLLFNAFIVAGQIIAMQMGLGFASMVDPQNGVLVPVISQFYLIFITLLFITVDGHLILIKVLSESFVTMPISASGLTPTDLRDIAAQASWMFAAGVIIALPAIGSIMMVNLAFGILSRAAPQISPFSIGFPMTIVMGFVIMFVTLPLVADHLLEMTDHILQLIRVMVVQDG</sequence>
<feature type="transmembrane region" description="Helical" evidence="10">
    <location>
        <begin position="12"/>
        <end position="32"/>
    </location>
</feature>
<gene>
    <name evidence="11" type="ORF">SAMN04488079_10694</name>
</gene>
<feature type="transmembrane region" description="Helical" evidence="10">
    <location>
        <begin position="218"/>
        <end position="239"/>
    </location>
</feature>
<dbReference type="GO" id="GO:0006605">
    <property type="term" value="P:protein targeting"/>
    <property type="evidence" value="ECO:0007669"/>
    <property type="project" value="UniProtKB-UniRule"/>
</dbReference>
<dbReference type="STRING" id="45496.SAMN04488079_10694"/>
<keyword evidence="7 10" id="KW-0472">Membrane</keyword>
<protein>
    <recommendedName>
        <fullName evidence="3 9">Flagellar biosynthetic protein FliR</fullName>
    </recommendedName>
</protein>
<dbReference type="NCBIfam" id="TIGR01400">
    <property type="entry name" value="fliR"/>
    <property type="match status" value="1"/>
</dbReference>
<evidence type="ECO:0000256" key="7">
    <source>
        <dbReference type="ARBA" id="ARBA00023136"/>
    </source>
</evidence>
<evidence type="ECO:0000256" key="8">
    <source>
        <dbReference type="ARBA" id="ARBA00023143"/>
    </source>
</evidence>
<feature type="transmembrane region" description="Helical" evidence="10">
    <location>
        <begin position="72"/>
        <end position="90"/>
    </location>
</feature>
<evidence type="ECO:0000256" key="10">
    <source>
        <dbReference type="RuleBase" id="RU362071"/>
    </source>
</evidence>
<evidence type="ECO:0000313" key="12">
    <source>
        <dbReference type="Proteomes" id="UP000198924"/>
    </source>
</evidence>
<dbReference type="GO" id="GO:0044780">
    <property type="term" value="P:bacterial-type flagellum assembly"/>
    <property type="evidence" value="ECO:0007669"/>
    <property type="project" value="UniProtKB-UniRule"/>
</dbReference>
<keyword evidence="6 10" id="KW-1133">Transmembrane helix</keyword>
<evidence type="ECO:0000256" key="5">
    <source>
        <dbReference type="ARBA" id="ARBA00022692"/>
    </source>
</evidence>
<comment type="subcellular location">
    <subcellularLocation>
        <location evidence="10">Cell membrane</location>
        <topology evidence="10">Multi-pass membrane protein</topology>
    </subcellularLocation>
    <subcellularLocation>
        <location evidence="10">Bacterial flagellum basal body</location>
    </subcellularLocation>
</comment>
<dbReference type="GO" id="GO:0005886">
    <property type="term" value="C:plasma membrane"/>
    <property type="evidence" value="ECO:0007669"/>
    <property type="project" value="UniProtKB-SubCell"/>
</dbReference>
<keyword evidence="4 10" id="KW-1003">Cell membrane</keyword>
<keyword evidence="11" id="KW-0966">Cell projection</keyword>
<dbReference type="Proteomes" id="UP000198924">
    <property type="component" value="Unassembled WGS sequence"/>
</dbReference>
<comment type="function">
    <text evidence="1 10">Role in flagellar biosynthesis.</text>
</comment>
<accession>A0A1I3XIP1</accession>
<comment type="similarity">
    <text evidence="2 10">Belongs to the FliR/MopE/SpaR family.</text>
</comment>
<keyword evidence="8 10" id="KW-0975">Bacterial flagellum</keyword>
<feature type="transmembrane region" description="Helical" evidence="10">
    <location>
        <begin position="178"/>
        <end position="206"/>
    </location>
</feature>